<dbReference type="EMBL" id="FTOH01000002">
    <property type="protein sequence ID" value="SIS55295.1"/>
    <property type="molecule type" value="Genomic_DNA"/>
</dbReference>
<feature type="signal peptide" evidence="7">
    <location>
        <begin position="1"/>
        <end position="22"/>
    </location>
</feature>
<evidence type="ECO:0000256" key="4">
    <source>
        <dbReference type="ARBA" id="ARBA00023284"/>
    </source>
</evidence>
<evidence type="ECO:0000256" key="1">
    <source>
        <dbReference type="ARBA" id="ARBA00005791"/>
    </source>
</evidence>
<dbReference type="InterPro" id="IPR001853">
    <property type="entry name" value="DSBA-like_thioredoxin_dom"/>
</dbReference>
<sequence>MLSSFKKWMAAALVTVASVASAADYEAGKHYRVLENPVAVMQDGQIHVEEAFWYGCSHCFSLESVIVPWKKTLAKDVTFSRVPAMFGRAWVVHAQLYYTADALGVLDQVHSDIFNAIHLQKVRLLTKDEQRDFLMTKADVSAEDFDKAYESFAVRSKMTRGDKRVRAFEISGVPTLIVNGQYIVDASSAGSQEDMVKVVDYLIEQERNR</sequence>
<name>A0A1N7K129_9GAMM</name>
<dbReference type="SUPFAM" id="SSF52833">
    <property type="entry name" value="Thioredoxin-like"/>
    <property type="match status" value="1"/>
</dbReference>
<dbReference type="PANTHER" id="PTHR35891">
    <property type="entry name" value="THIOL:DISULFIDE INTERCHANGE PROTEIN DSBA"/>
    <property type="match status" value="1"/>
</dbReference>
<evidence type="ECO:0000256" key="2">
    <source>
        <dbReference type="ARBA" id="ARBA00022729"/>
    </source>
</evidence>
<proteinExistence type="inferred from homology"/>
<dbReference type="PIRSF" id="PIRSF001488">
    <property type="entry name" value="Tdi_protein"/>
    <property type="match status" value="1"/>
</dbReference>
<gene>
    <name evidence="9" type="ORF">SAMN05421686_102282</name>
</gene>
<dbReference type="Proteomes" id="UP000185639">
    <property type="component" value="Unassembled WGS sequence"/>
</dbReference>
<evidence type="ECO:0000313" key="10">
    <source>
        <dbReference type="Proteomes" id="UP000185639"/>
    </source>
</evidence>
<evidence type="ECO:0000256" key="3">
    <source>
        <dbReference type="ARBA" id="ARBA00023157"/>
    </source>
</evidence>
<dbReference type="Gene3D" id="3.40.30.10">
    <property type="entry name" value="Glutaredoxin"/>
    <property type="match status" value="1"/>
</dbReference>
<dbReference type="CDD" id="cd03019">
    <property type="entry name" value="DsbA_DsbA"/>
    <property type="match status" value="1"/>
</dbReference>
<dbReference type="PANTHER" id="PTHR35891:SF2">
    <property type="entry name" value="THIOL:DISULFIDE INTERCHANGE PROTEIN DSBA"/>
    <property type="match status" value="1"/>
</dbReference>
<comment type="similarity">
    <text evidence="1">Belongs to the thioredoxin family. DsbA subfamily.</text>
</comment>
<evidence type="ECO:0000256" key="5">
    <source>
        <dbReference type="PIRNR" id="PIRNR001488"/>
    </source>
</evidence>
<keyword evidence="2 7" id="KW-0732">Signal</keyword>
<protein>
    <recommendedName>
        <fullName evidence="5">Thiol:disulfide interchange protein</fullName>
    </recommendedName>
</protein>
<feature type="domain" description="DSBA-like thioredoxin" evidence="8">
    <location>
        <begin position="81"/>
        <end position="188"/>
    </location>
</feature>
<dbReference type="Pfam" id="PF01323">
    <property type="entry name" value="DSBA"/>
    <property type="match status" value="1"/>
</dbReference>
<evidence type="ECO:0000256" key="6">
    <source>
        <dbReference type="PIRSR" id="PIRSR001488-1"/>
    </source>
</evidence>
<feature type="disulfide bond" description="Redox-active" evidence="6">
    <location>
        <begin position="56"/>
        <end position="59"/>
    </location>
</feature>
<dbReference type="InterPro" id="IPR023205">
    <property type="entry name" value="DsbA/DsbL"/>
</dbReference>
<dbReference type="AlphaFoldDB" id="A0A1N7K129"/>
<dbReference type="GO" id="GO:0016491">
    <property type="term" value="F:oxidoreductase activity"/>
    <property type="evidence" value="ECO:0007669"/>
    <property type="project" value="InterPro"/>
</dbReference>
<dbReference type="InterPro" id="IPR036249">
    <property type="entry name" value="Thioredoxin-like_sf"/>
</dbReference>
<accession>A0A1N7K129</accession>
<reference evidence="10" key="1">
    <citation type="submission" date="2017-01" db="EMBL/GenBank/DDBJ databases">
        <authorList>
            <person name="Varghese N."/>
            <person name="Submissions S."/>
        </authorList>
    </citation>
    <scope>NUCLEOTIDE SEQUENCE [LARGE SCALE GENOMIC DNA]</scope>
    <source>
        <strain evidence="10">DSM 24913</strain>
    </source>
</reference>
<evidence type="ECO:0000256" key="7">
    <source>
        <dbReference type="SAM" id="SignalP"/>
    </source>
</evidence>
<dbReference type="GO" id="GO:0042597">
    <property type="term" value="C:periplasmic space"/>
    <property type="evidence" value="ECO:0007669"/>
    <property type="project" value="UniProtKB-SubCell"/>
</dbReference>
<evidence type="ECO:0000259" key="8">
    <source>
        <dbReference type="Pfam" id="PF01323"/>
    </source>
</evidence>
<feature type="chain" id="PRO_5013383374" description="Thiol:disulfide interchange protein" evidence="7">
    <location>
        <begin position="23"/>
        <end position="209"/>
    </location>
</feature>
<comment type="subcellular location">
    <subcellularLocation>
        <location evidence="5">Periplasm</location>
    </subcellularLocation>
</comment>
<organism evidence="9 10">
    <name type="scientific">Thalassolituus maritimus</name>
    <dbReference type="NCBI Taxonomy" id="484498"/>
    <lineage>
        <taxon>Bacteria</taxon>
        <taxon>Pseudomonadati</taxon>
        <taxon>Pseudomonadota</taxon>
        <taxon>Gammaproteobacteria</taxon>
        <taxon>Oceanospirillales</taxon>
        <taxon>Oceanospirillaceae</taxon>
        <taxon>Thalassolituus</taxon>
    </lineage>
</organism>
<dbReference type="InterPro" id="IPR050824">
    <property type="entry name" value="Thiol_disulfide_DsbA"/>
</dbReference>
<keyword evidence="4" id="KW-0676">Redox-active center</keyword>
<dbReference type="STRING" id="484498.SAMN05421686_102282"/>
<evidence type="ECO:0000313" key="9">
    <source>
        <dbReference type="EMBL" id="SIS55295.1"/>
    </source>
</evidence>
<keyword evidence="10" id="KW-1185">Reference proteome</keyword>
<keyword evidence="5" id="KW-0574">Periplasm</keyword>
<keyword evidence="3 5" id="KW-1015">Disulfide bond</keyword>